<evidence type="ECO:0000259" key="7">
    <source>
        <dbReference type="Pfam" id="PF02687"/>
    </source>
</evidence>
<name>A0A917M4Z7_9BACL</name>
<feature type="transmembrane region" description="Helical" evidence="6">
    <location>
        <begin position="577"/>
        <end position="596"/>
    </location>
</feature>
<feature type="transmembrane region" description="Helical" evidence="6">
    <location>
        <begin position="228"/>
        <end position="255"/>
    </location>
</feature>
<dbReference type="PANTHER" id="PTHR46795">
    <property type="entry name" value="ABC TRANSPORTER PERMEASE-RELATED-RELATED"/>
    <property type="match status" value="1"/>
</dbReference>
<feature type="transmembrane region" description="Helical" evidence="6">
    <location>
        <begin position="105"/>
        <end position="128"/>
    </location>
</feature>
<evidence type="ECO:0000256" key="4">
    <source>
        <dbReference type="ARBA" id="ARBA00022989"/>
    </source>
</evidence>
<dbReference type="PIRSF" id="PIRSF018968">
    <property type="entry name" value="ABC_permease_BceB"/>
    <property type="match status" value="1"/>
</dbReference>
<keyword evidence="9" id="KW-1185">Reference proteome</keyword>
<feature type="transmembrane region" description="Helical" evidence="6">
    <location>
        <begin position="20"/>
        <end position="41"/>
    </location>
</feature>
<accession>A0A917M4Z7</accession>
<keyword evidence="3 6" id="KW-0812">Transmembrane</keyword>
<dbReference type="RefSeq" id="WP_188890495.1">
    <property type="nucleotide sequence ID" value="NZ_BMHY01000006.1"/>
</dbReference>
<dbReference type="Proteomes" id="UP000600247">
    <property type="component" value="Unassembled WGS sequence"/>
</dbReference>
<evidence type="ECO:0000313" key="9">
    <source>
        <dbReference type="Proteomes" id="UP000600247"/>
    </source>
</evidence>
<evidence type="ECO:0000256" key="5">
    <source>
        <dbReference type="ARBA" id="ARBA00023136"/>
    </source>
</evidence>
<dbReference type="InterPro" id="IPR052536">
    <property type="entry name" value="ABC-4_Integral_Memb_Prot"/>
</dbReference>
<evidence type="ECO:0000256" key="1">
    <source>
        <dbReference type="ARBA" id="ARBA00004651"/>
    </source>
</evidence>
<comment type="subcellular location">
    <subcellularLocation>
        <location evidence="1 6">Cell membrane</location>
        <topology evidence="1 6">Multi-pass membrane protein</topology>
    </subcellularLocation>
</comment>
<comment type="caution">
    <text evidence="8">The sequence shown here is derived from an EMBL/GenBank/DDBJ whole genome shotgun (WGS) entry which is preliminary data.</text>
</comment>
<sequence>MTFRSLALSNIRGNWRSYSAFFWSSVFSVIIFYMYAAFIYHPDVINGNIMQAQKIRTGMQFCLYLIAVFSFLFVLYANSAFLKTRKQEFGLFSLFGMTRSQLRRLVIYENAAVALLSLVTGIAIGMLFSKLFFMALGAILSVKDPIPFAAPILAIALTGIGFFALSMGIALLTSLRIGKSEIVDLLKAARRPKGDLVFSKWLVVLAVLCLGAAYGMALNMTVNTFLLLALPILITVTIGTYFLFTQLSVLVIRFLQRKHSVFYNRTNMIILSQLGYKLRDNARILFMVSIMSAVILTASGTFYLMQVGYKHVVTDFSPYTIAFVERGLHAHEVVDPAQMASILEKNGHPVTREDKLVGAEITKLKFVTEDDQSHDYSHSKGFVISASAYNHNAAALGLPAIAVEQDTVIMQASWMKAPQSVQGVINGKPVDFKVSENIRTTIMNMTTHLFTIIMDDFAYSKMMASIPEEKQIVAYGFEVKDWESAAGAVDKVQQLVPENKSDQTHMSRASMYQDYIQNGNLTLFIGLFISLLFFIAAGSLIYFKLFTELQEDQQQFRALKRIGMTLQEIKRISVSQIAIVFYIPCVVGTIHALVAMKALDTLMDSSVWLYSFVVIGIFIIMQTFYFIIASVSYMKSINRPGPAS</sequence>
<feature type="transmembrane region" description="Helical" evidence="6">
    <location>
        <begin position="148"/>
        <end position="175"/>
    </location>
</feature>
<gene>
    <name evidence="8" type="ORF">GCM10010918_35180</name>
</gene>
<keyword evidence="5 6" id="KW-0472">Membrane</keyword>
<keyword evidence="4 6" id="KW-1133">Transmembrane helix</keyword>
<dbReference type="AlphaFoldDB" id="A0A917M4Z7"/>
<dbReference type="GO" id="GO:0005886">
    <property type="term" value="C:plasma membrane"/>
    <property type="evidence" value="ECO:0007669"/>
    <property type="project" value="UniProtKB-SubCell"/>
</dbReference>
<reference evidence="8 9" key="1">
    <citation type="journal article" date="2014" name="Int. J. Syst. Evol. Microbiol.">
        <title>Complete genome sequence of Corynebacterium casei LMG S-19264T (=DSM 44701T), isolated from a smear-ripened cheese.</title>
        <authorList>
            <consortium name="US DOE Joint Genome Institute (JGI-PGF)"/>
            <person name="Walter F."/>
            <person name="Albersmeier A."/>
            <person name="Kalinowski J."/>
            <person name="Ruckert C."/>
        </authorList>
    </citation>
    <scope>NUCLEOTIDE SEQUENCE [LARGE SCALE GENOMIC DNA]</scope>
    <source>
        <strain evidence="8 9">CGMCC 1.15286</strain>
    </source>
</reference>
<feature type="transmembrane region" description="Helical" evidence="6">
    <location>
        <begin position="61"/>
        <end position="84"/>
    </location>
</feature>
<protein>
    <submittedName>
        <fullName evidence="8">ABC transporter permease</fullName>
    </submittedName>
</protein>
<keyword evidence="2 6" id="KW-1003">Cell membrane</keyword>
<organism evidence="8 9">
    <name type="scientific">Paenibacillus radicis</name>
    <name type="common">ex Gao et al. 2016</name>
    <dbReference type="NCBI Taxonomy" id="1737354"/>
    <lineage>
        <taxon>Bacteria</taxon>
        <taxon>Bacillati</taxon>
        <taxon>Bacillota</taxon>
        <taxon>Bacilli</taxon>
        <taxon>Bacillales</taxon>
        <taxon>Paenibacillaceae</taxon>
        <taxon>Paenibacillus</taxon>
    </lineage>
</organism>
<feature type="transmembrane region" description="Helical" evidence="6">
    <location>
        <begin position="196"/>
        <end position="216"/>
    </location>
</feature>
<dbReference type="InterPro" id="IPR003838">
    <property type="entry name" value="ABC3_permease_C"/>
</dbReference>
<feature type="domain" description="ABC3 transporter permease C-terminal" evidence="7">
    <location>
        <begin position="528"/>
        <end position="629"/>
    </location>
</feature>
<dbReference type="Pfam" id="PF02687">
    <property type="entry name" value="FtsX"/>
    <property type="match status" value="2"/>
</dbReference>
<dbReference type="InterPro" id="IPR027022">
    <property type="entry name" value="ABC_permease_BceB-typ"/>
</dbReference>
<feature type="domain" description="ABC3 transporter permease C-terminal" evidence="7">
    <location>
        <begin position="63"/>
        <end position="181"/>
    </location>
</feature>
<dbReference type="GO" id="GO:0055085">
    <property type="term" value="P:transmembrane transport"/>
    <property type="evidence" value="ECO:0007669"/>
    <property type="project" value="UniProtKB-UniRule"/>
</dbReference>
<dbReference type="EMBL" id="BMHY01000006">
    <property type="protein sequence ID" value="GGG75774.1"/>
    <property type="molecule type" value="Genomic_DNA"/>
</dbReference>
<proteinExistence type="inferred from homology"/>
<feature type="transmembrane region" description="Helical" evidence="6">
    <location>
        <begin position="284"/>
        <end position="305"/>
    </location>
</feature>
<feature type="transmembrane region" description="Helical" evidence="6">
    <location>
        <begin position="608"/>
        <end position="629"/>
    </location>
</feature>
<comment type="similarity">
    <text evidence="6">Belongs to the ABC-4 integral membrane protein family.</text>
</comment>
<feature type="transmembrane region" description="Helical" evidence="6">
    <location>
        <begin position="521"/>
        <end position="543"/>
    </location>
</feature>
<evidence type="ECO:0000256" key="3">
    <source>
        <dbReference type="ARBA" id="ARBA00022692"/>
    </source>
</evidence>
<evidence type="ECO:0000313" key="8">
    <source>
        <dbReference type="EMBL" id="GGG75774.1"/>
    </source>
</evidence>
<keyword evidence="6" id="KW-0813">Transport</keyword>
<evidence type="ECO:0000256" key="2">
    <source>
        <dbReference type="ARBA" id="ARBA00022475"/>
    </source>
</evidence>
<evidence type="ECO:0000256" key="6">
    <source>
        <dbReference type="PIRNR" id="PIRNR018968"/>
    </source>
</evidence>
<dbReference type="PANTHER" id="PTHR46795:SF1">
    <property type="entry name" value="ABC TRANSPORTER PERMEASE PROTEIN"/>
    <property type="match status" value="1"/>
</dbReference>